<reference evidence="3" key="1">
    <citation type="journal article" date="2015" name="BMC Genomics">
        <title>Genomic and transcriptomic analysis of the endophytic fungus Pestalotiopsis fici reveals its lifestyle and high potential for synthesis of natural products.</title>
        <authorList>
            <person name="Wang X."/>
            <person name="Zhang X."/>
            <person name="Liu L."/>
            <person name="Xiang M."/>
            <person name="Wang W."/>
            <person name="Sun X."/>
            <person name="Che Y."/>
            <person name="Guo L."/>
            <person name="Liu G."/>
            <person name="Guo L."/>
            <person name="Wang C."/>
            <person name="Yin W.B."/>
            <person name="Stadler M."/>
            <person name="Zhang X."/>
            <person name="Liu X."/>
        </authorList>
    </citation>
    <scope>NUCLEOTIDE SEQUENCE [LARGE SCALE GENOMIC DNA]</scope>
    <source>
        <strain evidence="3">W106-1 / CGMCC3.15140</strain>
    </source>
</reference>
<evidence type="ECO:0000256" key="1">
    <source>
        <dbReference type="SAM" id="MobiDB-lite"/>
    </source>
</evidence>
<dbReference type="OMA" id="FEMILAF"/>
<dbReference type="EMBL" id="KI912119">
    <property type="protein sequence ID" value="ETS74938.1"/>
    <property type="molecule type" value="Genomic_DNA"/>
</dbReference>
<dbReference type="OrthoDB" id="3251507at2759"/>
<dbReference type="HOGENOM" id="CLU_027514_2_2_1"/>
<proteinExistence type="predicted"/>
<dbReference type="RefSeq" id="XP_007840194.1">
    <property type="nucleotide sequence ID" value="XM_007842003.1"/>
</dbReference>
<dbReference type="KEGG" id="pfy:PFICI_13422"/>
<feature type="compositionally biased region" description="Basic and acidic residues" evidence="1">
    <location>
        <begin position="428"/>
        <end position="449"/>
    </location>
</feature>
<feature type="compositionally biased region" description="Polar residues" evidence="1">
    <location>
        <begin position="418"/>
        <end position="427"/>
    </location>
</feature>
<organism evidence="2 3">
    <name type="scientific">Pestalotiopsis fici (strain W106-1 / CGMCC3.15140)</name>
    <dbReference type="NCBI Taxonomy" id="1229662"/>
    <lineage>
        <taxon>Eukaryota</taxon>
        <taxon>Fungi</taxon>
        <taxon>Dikarya</taxon>
        <taxon>Ascomycota</taxon>
        <taxon>Pezizomycotina</taxon>
        <taxon>Sordariomycetes</taxon>
        <taxon>Xylariomycetidae</taxon>
        <taxon>Amphisphaeriales</taxon>
        <taxon>Sporocadaceae</taxon>
        <taxon>Pestalotiopsis</taxon>
    </lineage>
</organism>
<keyword evidence="3" id="KW-1185">Reference proteome</keyword>
<evidence type="ECO:0000313" key="2">
    <source>
        <dbReference type="EMBL" id="ETS74938.1"/>
    </source>
</evidence>
<dbReference type="STRING" id="1229662.W3WM40"/>
<name>W3WM40_PESFW</name>
<feature type="region of interest" description="Disordered" evidence="1">
    <location>
        <begin position="390"/>
        <end position="476"/>
    </location>
</feature>
<dbReference type="PANTHER" id="PTHR42037:SF1">
    <property type="match status" value="1"/>
</dbReference>
<dbReference type="PANTHER" id="PTHR42037">
    <property type="match status" value="1"/>
</dbReference>
<dbReference type="eggNOG" id="ENOG502SKGQ">
    <property type="taxonomic scope" value="Eukaryota"/>
</dbReference>
<sequence>MRVEQDNLTRLYQPILLEKALTIIHQPYPQFTEDGPALQEDPLLSSQQAFQAFVNKLAQACDSRPGGDTVTAVTILRDADNFPWYVVACNFRSKEALQGTKAFLDSLLRMIRDEQDMGRRPLLKQILWQLLSFSFPRVKLYLNNLLSHLRERAMFPRDITNRNAKAKFLSDCETCINVIHGARGKEVDEAIRSQSRDNEMEIAQVWHELRHYLGRLLSYRQAAEILLGAFDRWPSLFRDFTIDTIPSNGRASRPLPKSKLTAEEIIVNMSENASEAKTYLQQAYDLQNMALDERIQQQVEKSFRPVLHAEVALHEHLLRVGIEHPERYWNNNKYIGSSKPTFAVRAGHDNLYANWQFPPAPEQEGRMGLQANLELLGIITVLVRNDAKRTLDERRPRGKRHDSNTASSMPAYFDLGSHGTSSQTSNSRRPDRDKGLQRKDGSGAYKGDDWDSYELIASGGDDEPGNDGASISGERY</sequence>
<dbReference type="InParanoid" id="W3WM40"/>
<dbReference type="AlphaFoldDB" id="W3WM40"/>
<protein>
    <submittedName>
        <fullName evidence="2">Uncharacterized protein</fullName>
    </submittedName>
</protein>
<gene>
    <name evidence="2" type="ORF">PFICI_13422</name>
</gene>
<dbReference type="Proteomes" id="UP000030651">
    <property type="component" value="Unassembled WGS sequence"/>
</dbReference>
<accession>W3WM40</accession>
<evidence type="ECO:0000313" key="3">
    <source>
        <dbReference type="Proteomes" id="UP000030651"/>
    </source>
</evidence>
<dbReference type="GeneID" id="19278435"/>